<comment type="caution">
    <text evidence="2">The sequence shown here is derived from an EMBL/GenBank/DDBJ whole genome shotgun (WGS) entry which is preliminary data.</text>
</comment>
<keyword evidence="1" id="KW-0472">Membrane</keyword>
<keyword evidence="1" id="KW-0812">Transmembrane</keyword>
<dbReference type="RefSeq" id="WP_379235239.1">
    <property type="nucleotide sequence ID" value="NZ_JBHSTE010000004.1"/>
</dbReference>
<gene>
    <name evidence="2" type="ORF">ACFP56_13310</name>
</gene>
<keyword evidence="3" id="KW-1185">Reference proteome</keyword>
<feature type="transmembrane region" description="Helical" evidence="1">
    <location>
        <begin position="6"/>
        <end position="26"/>
    </location>
</feature>
<accession>A0ABW1V4R9</accession>
<proteinExistence type="predicted"/>
<evidence type="ECO:0000313" key="3">
    <source>
        <dbReference type="Proteomes" id="UP001596233"/>
    </source>
</evidence>
<sequence length="46" mass="5126">MWHSVAAAVLLGFGIIVAVVGVVVYLRMYRKQEPNQSQSHDSDSEH</sequence>
<evidence type="ECO:0000256" key="1">
    <source>
        <dbReference type="SAM" id="Phobius"/>
    </source>
</evidence>
<dbReference type="EMBL" id="JBHSTE010000004">
    <property type="protein sequence ID" value="MFC6333600.1"/>
    <property type="molecule type" value="Genomic_DNA"/>
</dbReference>
<protein>
    <submittedName>
        <fullName evidence="2">Uncharacterized protein</fullName>
    </submittedName>
</protein>
<organism evidence="2 3">
    <name type="scientific">Paenibacillus septentrionalis</name>
    <dbReference type="NCBI Taxonomy" id="429342"/>
    <lineage>
        <taxon>Bacteria</taxon>
        <taxon>Bacillati</taxon>
        <taxon>Bacillota</taxon>
        <taxon>Bacilli</taxon>
        <taxon>Bacillales</taxon>
        <taxon>Paenibacillaceae</taxon>
        <taxon>Paenibacillus</taxon>
    </lineage>
</organism>
<keyword evidence="1" id="KW-1133">Transmembrane helix</keyword>
<reference evidence="3" key="1">
    <citation type="journal article" date="2019" name="Int. J. Syst. Evol. Microbiol.">
        <title>The Global Catalogue of Microorganisms (GCM) 10K type strain sequencing project: providing services to taxonomists for standard genome sequencing and annotation.</title>
        <authorList>
            <consortium name="The Broad Institute Genomics Platform"/>
            <consortium name="The Broad Institute Genome Sequencing Center for Infectious Disease"/>
            <person name="Wu L."/>
            <person name="Ma J."/>
        </authorList>
    </citation>
    <scope>NUCLEOTIDE SEQUENCE [LARGE SCALE GENOMIC DNA]</scope>
    <source>
        <strain evidence="3">PCU 280</strain>
    </source>
</reference>
<evidence type="ECO:0000313" key="2">
    <source>
        <dbReference type="EMBL" id="MFC6333600.1"/>
    </source>
</evidence>
<name>A0ABW1V4R9_9BACL</name>
<dbReference type="Proteomes" id="UP001596233">
    <property type="component" value="Unassembled WGS sequence"/>
</dbReference>